<name>A0A6I9YTE3_9SAUR</name>
<dbReference type="Proteomes" id="UP000504617">
    <property type="component" value="Unplaced"/>
</dbReference>
<dbReference type="GeneID" id="106553777"/>
<dbReference type="OrthoDB" id="661148at2759"/>
<evidence type="ECO:0000313" key="1">
    <source>
        <dbReference type="Proteomes" id="UP000504617"/>
    </source>
</evidence>
<sequence>MTDSAREGKDMFVCLYDWKVQKKESGQRYKSYLDFTGLDLKLFWNFYSKLHQNPREECIDAQAVLLQLLQSCFSMLTSDPKAAKTEKAAQKTTLESTEAAEELYKHLCEVVNSDSESTPLKTLKQEVTNTLLNGAAIFFPHRHTRREQLFAMLNNITEQKHKPSAQLTFKSLCAYFRSSE</sequence>
<dbReference type="PANTHER" id="PTHR22772:SF4">
    <property type="entry name" value="ZINC FINGER ZZ-TYPE AND EF-HAND DOMAIN-CONTAINING PROTEIN 1"/>
    <property type="match status" value="1"/>
</dbReference>
<gene>
    <name evidence="2" type="primary">LOC106553777</name>
</gene>
<accession>A0A6I9YTE3</accession>
<dbReference type="PANTHER" id="PTHR22772">
    <property type="entry name" value="NOVEL ZZ TYPE ZINC FINGER DOMAIN CONTAINING PROTEIN"/>
    <property type="match status" value="1"/>
</dbReference>
<organism evidence="1 2">
    <name type="scientific">Thamnophis sirtalis</name>
    <dbReference type="NCBI Taxonomy" id="35019"/>
    <lineage>
        <taxon>Eukaryota</taxon>
        <taxon>Metazoa</taxon>
        <taxon>Chordata</taxon>
        <taxon>Craniata</taxon>
        <taxon>Vertebrata</taxon>
        <taxon>Euteleostomi</taxon>
        <taxon>Lepidosauria</taxon>
        <taxon>Squamata</taxon>
        <taxon>Bifurcata</taxon>
        <taxon>Unidentata</taxon>
        <taxon>Episquamata</taxon>
        <taxon>Toxicofera</taxon>
        <taxon>Serpentes</taxon>
        <taxon>Colubroidea</taxon>
        <taxon>Colubridae</taxon>
        <taxon>Natricinae</taxon>
        <taxon>Thamnophis</taxon>
    </lineage>
</organism>
<dbReference type="InterPro" id="IPR040099">
    <property type="entry name" value="ZZEF1"/>
</dbReference>
<evidence type="ECO:0000313" key="2">
    <source>
        <dbReference type="RefSeq" id="XP_013927818.1"/>
    </source>
</evidence>
<protein>
    <submittedName>
        <fullName evidence="2">Zinc finger ZZ-type and EF-hand domain-containing protein 1-like</fullName>
    </submittedName>
</protein>
<proteinExistence type="predicted"/>
<dbReference type="AlphaFoldDB" id="A0A6I9YTE3"/>
<dbReference type="KEGG" id="tsr:106553777"/>
<reference evidence="2" key="1">
    <citation type="submission" date="2025-08" db="UniProtKB">
        <authorList>
            <consortium name="RefSeq"/>
        </authorList>
    </citation>
    <scope>IDENTIFICATION</scope>
    <source>
        <tissue evidence="2">Skeletal muscle</tissue>
    </source>
</reference>
<keyword evidence="1" id="KW-1185">Reference proteome</keyword>
<dbReference type="RefSeq" id="XP_013927818.1">
    <property type="nucleotide sequence ID" value="XM_014072343.1"/>
</dbReference>